<evidence type="ECO:0000313" key="4">
    <source>
        <dbReference type="EMBL" id="GAA0176155.1"/>
    </source>
</evidence>
<evidence type="ECO:0008006" key="6">
    <source>
        <dbReference type="Google" id="ProtNLM"/>
    </source>
</evidence>
<comment type="subcellular location">
    <subcellularLocation>
        <location evidence="1">Plastid</location>
        <location evidence="1">Chloroplast</location>
    </subcellularLocation>
</comment>
<dbReference type="Pfam" id="PF04278">
    <property type="entry name" value="Tic22"/>
    <property type="match status" value="1"/>
</dbReference>
<name>A0AAV3RIT8_LITER</name>
<dbReference type="PANTHER" id="PTHR33926">
    <property type="entry name" value="PROTEIN TIC 22, CHLOROPLASTIC"/>
    <property type="match status" value="1"/>
</dbReference>
<dbReference type="PANTHER" id="PTHR33926:SF1">
    <property type="entry name" value="PROTEIN TIC 22-LIKE, CHLOROPLASTIC"/>
    <property type="match status" value="1"/>
</dbReference>
<keyword evidence="3" id="KW-0934">Plastid</keyword>
<dbReference type="EMBL" id="BAABME010009978">
    <property type="protein sequence ID" value="GAA0176155.1"/>
    <property type="molecule type" value="Genomic_DNA"/>
</dbReference>
<reference evidence="4 5" key="1">
    <citation type="submission" date="2024-01" db="EMBL/GenBank/DDBJ databases">
        <title>The complete chloroplast genome sequence of Lithospermum erythrorhizon: insights into the phylogenetic relationship among Boraginaceae species and the maternal lineages of purple gromwells.</title>
        <authorList>
            <person name="Okada T."/>
            <person name="Watanabe K."/>
        </authorList>
    </citation>
    <scope>NUCLEOTIDE SEQUENCE [LARGE SCALE GENOMIC DNA]</scope>
</reference>
<protein>
    <recommendedName>
        <fullName evidence="6">Tic22-like family protein</fullName>
    </recommendedName>
</protein>
<evidence type="ECO:0000256" key="3">
    <source>
        <dbReference type="ARBA" id="ARBA00022640"/>
    </source>
</evidence>
<evidence type="ECO:0000313" key="5">
    <source>
        <dbReference type="Proteomes" id="UP001454036"/>
    </source>
</evidence>
<gene>
    <name evidence="4" type="ORF">LIER_29200</name>
</gene>
<accession>A0AAV3RIT8</accession>
<comment type="caution">
    <text evidence="4">The sequence shown here is derived from an EMBL/GenBank/DDBJ whole genome shotgun (WGS) entry which is preliminary data.</text>
</comment>
<organism evidence="4 5">
    <name type="scientific">Lithospermum erythrorhizon</name>
    <name type="common">Purple gromwell</name>
    <name type="synonym">Lithospermum officinale var. erythrorhizon</name>
    <dbReference type="NCBI Taxonomy" id="34254"/>
    <lineage>
        <taxon>Eukaryota</taxon>
        <taxon>Viridiplantae</taxon>
        <taxon>Streptophyta</taxon>
        <taxon>Embryophyta</taxon>
        <taxon>Tracheophyta</taxon>
        <taxon>Spermatophyta</taxon>
        <taxon>Magnoliopsida</taxon>
        <taxon>eudicotyledons</taxon>
        <taxon>Gunneridae</taxon>
        <taxon>Pentapetalae</taxon>
        <taxon>asterids</taxon>
        <taxon>lamiids</taxon>
        <taxon>Boraginales</taxon>
        <taxon>Boraginaceae</taxon>
        <taxon>Boraginoideae</taxon>
        <taxon>Lithospermeae</taxon>
        <taxon>Lithospermum</taxon>
    </lineage>
</organism>
<evidence type="ECO:0000256" key="1">
    <source>
        <dbReference type="ARBA" id="ARBA00004229"/>
    </source>
</evidence>
<dbReference type="Gene3D" id="3.40.1350.100">
    <property type="match status" value="2"/>
</dbReference>
<proteinExistence type="predicted"/>
<dbReference type="AlphaFoldDB" id="A0AAV3RIT8"/>
<evidence type="ECO:0000256" key="2">
    <source>
        <dbReference type="ARBA" id="ARBA00022528"/>
    </source>
</evidence>
<keyword evidence="5" id="KW-1185">Reference proteome</keyword>
<dbReference type="Proteomes" id="UP001454036">
    <property type="component" value="Unassembled WGS sequence"/>
</dbReference>
<keyword evidence="2" id="KW-0150">Chloroplast</keyword>
<dbReference type="GO" id="GO:0009507">
    <property type="term" value="C:chloroplast"/>
    <property type="evidence" value="ECO:0007669"/>
    <property type="project" value="UniProtKB-SubCell"/>
</dbReference>
<dbReference type="InterPro" id="IPR007378">
    <property type="entry name" value="Tic22-like"/>
</dbReference>
<sequence length="355" mass="40013">MNFFSKSRTTSPPPPPHPLHQAFSSLQTNLTNFFHNPINPFFTPTPFFAKISTPINPKNNVSTSTSNTIKNNSLSVEDIEERLTGIPVFALSNAAQEFVLVSGFNTGKSLGLFCFGENDANTLLQQMESMDPSMRNGSKVVPVALNKVFKLKVDGVAFRLIPEASQVKNAVKERKRAGIPDESFAGVPVFQSKSLLLRSQKKSYRPVFFRKEDLEKSLTRASQQQRRLNPAFREGDIEVVVFEDIIQGMKCVLRHLLRRRHCLYTFLPMDSPSTVVSDLVQGDDVSSACIEQQLLWMEKVKTISSFSGNHTILYFSLFVPENGLIFVFQPMYSSSKLNNVTSIFSLHIWIHPERC</sequence>
<dbReference type="GO" id="GO:0015031">
    <property type="term" value="P:protein transport"/>
    <property type="evidence" value="ECO:0007669"/>
    <property type="project" value="InterPro"/>
</dbReference>